<dbReference type="SMART" id="SM00558">
    <property type="entry name" value="JmjC"/>
    <property type="match status" value="1"/>
</dbReference>
<dbReference type="EnsemblMetazoa" id="XM_014389489.2">
    <property type="protein sequence ID" value="XP_014244975.1"/>
    <property type="gene ID" value="LOC106664092"/>
</dbReference>
<evidence type="ECO:0000256" key="11">
    <source>
        <dbReference type="SAM" id="SignalP"/>
    </source>
</evidence>
<dbReference type="EnsemblMetazoa" id="XM_014389490.2">
    <property type="protein sequence ID" value="XP_014244976.1"/>
    <property type="gene ID" value="LOC106664092"/>
</dbReference>
<feature type="region of interest" description="Disordered" evidence="10">
    <location>
        <begin position="727"/>
        <end position="771"/>
    </location>
</feature>
<dbReference type="RefSeq" id="XP_014244973.1">
    <property type="nucleotide sequence ID" value="XM_014389487.2"/>
</dbReference>
<evidence type="ECO:0000256" key="4">
    <source>
        <dbReference type="ARBA" id="ARBA00022964"/>
    </source>
</evidence>
<dbReference type="SUPFAM" id="SSF51197">
    <property type="entry name" value="Clavaminate synthase-like"/>
    <property type="match status" value="1"/>
</dbReference>
<dbReference type="InterPro" id="IPR003347">
    <property type="entry name" value="JmjC_dom"/>
</dbReference>
<dbReference type="GO" id="GO:0046872">
    <property type="term" value="F:metal ion binding"/>
    <property type="evidence" value="ECO:0007669"/>
    <property type="project" value="UniProtKB-KW"/>
</dbReference>
<evidence type="ECO:0000256" key="10">
    <source>
        <dbReference type="SAM" id="MobiDB-lite"/>
    </source>
</evidence>
<proteinExistence type="predicted"/>
<dbReference type="InterPro" id="IPR041070">
    <property type="entry name" value="JHD"/>
</dbReference>
<keyword evidence="3" id="KW-0156">Chromatin regulator</keyword>
<feature type="compositionally biased region" description="Basic and acidic residues" evidence="10">
    <location>
        <begin position="611"/>
        <end position="620"/>
    </location>
</feature>
<evidence type="ECO:0000256" key="8">
    <source>
        <dbReference type="ARBA" id="ARBA00023163"/>
    </source>
</evidence>
<comment type="subcellular location">
    <subcellularLocation>
        <location evidence="1">Nucleus</location>
    </subcellularLocation>
</comment>
<keyword evidence="8" id="KW-0804">Transcription</keyword>
<dbReference type="InterPro" id="IPR050690">
    <property type="entry name" value="JHDM1_Histone_Demethylase"/>
</dbReference>
<evidence type="ECO:0000256" key="2">
    <source>
        <dbReference type="ARBA" id="ARBA00022723"/>
    </source>
</evidence>
<dbReference type="KEGG" id="clec:106664092"/>
<keyword evidence="6" id="KW-0408">Iron</keyword>
<protein>
    <recommendedName>
        <fullName evidence="12">JmjC domain-containing protein</fullName>
    </recommendedName>
</protein>
<keyword evidence="2" id="KW-0479">Metal-binding</keyword>
<feature type="signal peptide" evidence="11">
    <location>
        <begin position="1"/>
        <end position="17"/>
    </location>
</feature>
<keyword evidence="11" id="KW-0732">Signal</keyword>
<name>A0A8I6TEX9_CIMLE</name>
<evidence type="ECO:0000256" key="1">
    <source>
        <dbReference type="ARBA" id="ARBA00004123"/>
    </source>
</evidence>
<dbReference type="GO" id="GO:0051213">
    <property type="term" value="F:dioxygenase activity"/>
    <property type="evidence" value="ECO:0007669"/>
    <property type="project" value="UniProtKB-KW"/>
</dbReference>
<keyword evidence="4" id="KW-0223">Dioxygenase</keyword>
<evidence type="ECO:0000256" key="6">
    <source>
        <dbReference type="ARBA" id="ARBA00023004"/>
    </source>
</evidence>
<evidence type="ECO:0000256" key="5">
    <source>
        <dbReference type="ARBA" id="ARBA00023002"/>
    </source>
</evidence>
<keyword evidence="9" id="KW-0539">Nucleus</keyword>
<keyword evidence="7" id="KW-0805">Transcription regulation</keyword>
<dbReference type="GeneID" id="106664092"/>
<evidence type="ECO:0000256" key="9">
    <source>
        <dbReference type="ARBA" id="ARBA00023242"/>
    </source>
</evidence>
<evidence type="ECO:0000313" key="13">
    <source>
        <dbReference type="EnsemblMetazoa" id="XP_014244975.1"/>
    </source>
</evidence>
<feature type="compositionally biased region" description="Basic residues" evidence="10">
    <location>
        <begin position="759"/>
        <end position="771"/>
    </location>
</feature>
<keyword evidence="14" id="KW-1185">Reference proteome</keyword>
<organism evidence="13 14">
    <name type="scientific">Cimex lectularius</name>
    <name type="common">Bed bug</name>
    <name type="synonym">Acanthia lectularia</name>
    <dbReference type="NCBI Taxonomy" id="79782"/>
    <lineage>
        <taxon>Eukaryota</taxon>
        <taxon>Metazoa</taxon>
        <taxon>Ecdysozoa</taxon>
        <taxon>Arthropoda</taxon>
        <taxon>Hexapoda</taxon>
        <taxon>Insecta</taxon>
        <taxon>Pterygota</taxon>
        <taxon>Neoptera</taxon>
        <taxon>Paraneoptera</taxon>
        <taxon>Hemiptera</taxon>
        <taxon>Heteroptera</taxon>
        <taxon>Panheteroptera</taxon>
        <taxon>Cimicomorpha</taxon>
        <taxon>Cimicidae</taxon>
        <taxon>Cimex</taxon>
    </lineage>
</organism>
<dbReference type="OMA" id="FEATHWY"/>
<dbReference type="OrthoDB" id="5876800at2759"/>
<evidence type="ECO:0000256" key="3">
    <source>
        <dbReference type="ARBA" id="ARBA00022853"/>
    </source>
</evidence>
<feature type="region of interest" description="Disordered" evidence="10">
    <location>
        <begin position="607"/>
        <end position="664"/>
    </location>
</feature>
<feature type="region of interest" description="Disordered" evidence="10">
    <location>
        <begin position="447"/>
        <end position="482"/>
    </location>
</feature>
<sequence>MTCIILVLHIDLISSRGLTLLCLKMHTIKGMDYYLPPVRNEIGPTITGTSEFIKELQQRTFRSTDDFLLFMKAEDLNEDYFSQYGFNRPIMIINNDGLGLKVPNTTKFLDICNMLKQDVAEVEVIDVEKQCQRKLSLSEFTDYLTSEPRTSTLNMISLEVSKTRLGDLIEPPTILQNIDLQHKYWSEPKPGYFPAEPSKVEKYCLISPANSYTDFHIDFSGTSVWYHIVKGIKVFYLIKPTCDNFKLFWTWMESQNRLKTFFADQVDACYKCSLQPGTTLFLPTGWIHAVLTLEDSLAFGGNFLHIYNMPMQLDIYDMEQKLKVDDKYIYPFFKDLHWFAARGLKDELAFFNSRSNTPTPTYLIEGLKRLLMSLKQWTATCTEIQIRYHAPSQLIKDLTREIRVAERRLLTLSPPKPVRESTRVKRKPTFEDFIQFSDLNKRKVKKKLADSSQPSYTTMLNDDSPSSSTSAHHPEYSPDRKWQVKGGGLKVILSKASVDRNDKALSYTVRPPSPEMSAQNTDYFTFNENDEKPLEPYHSCSSMHSSIFDTNLRASGSGMYNSMPGAVRNDTPHHPLRPHDPSAYRIRFKAIQDETSSKKMWTRVVPDTDDDMNRSIHQDDDFIYPSLDLSDEEDSSSTGKKSKSEEDKAWNPKSKVNFGTFRTDRPTRVGKTKLAVEKGLEAAAAKKPCTFQTLQLKKIITKTTSRPTGEHSFNSWTLQQKKLNMKAITRPSGGEQSYSSPPKEKVSRPKKGLNTPKQRLGKILKLHKLRR</sequence>
<dbReference type="GO" id="GO:0006325">
    <property type="term" value="P:chromatin organization"/>
    <property type="evidence" value="ECO:0007669"/>
    <property type="project" value="UniProtKB-KW"/>
</dbReference>
<accession>A0A8I6TEX9</accession>
<dbReference type="Gene3D" id="1.20.58.1360">
    <property type="match status" value="1"/>
</dbReference>
<dbReference type="PANTHER" id="PTHR23123">
    <property type="entry name" value="PHD/F-BOX CONTAINING PROTEIN"/>
    <property type="match status" value="1"/>
</dbReference>
<dbReference type="PROSITE" id="PS51184">
    <property type="entry name" value="JMJC"/>
    <property type="match status" value="1"/>
</dbReference>
<dbReference type="RefSeq" id="XP_014244975.1">
    <property type="nucleotide sequence ID" value="XM_014389489.2"/>
</dbReference>
<dbReference type="Proteomes" id="UP000494040">
    <property type="component" value="Unassembled WGS sequence"/>
</dbReference>
<dbReference type="Gene3D" id="2.60.120.650">
    <property type="entry name" value="Cupin"/>
    <property type="match status" value="1"/>
</dbReference>
<evidence type="ECO:0000259" key="12">
    <source>
        <dbReference type="PROSITE" id="PS51184"/>
    </source>
</evidence>
<dbReference type="RefSeq" id="XP_014244976.1">
    <property type="nucleotide sequence ID" value="XM_014389490.2"/>
</dbReference>
<reference evidence="13" key="1">
    <citation type="submission" date="2022-01" db="UniProtKB">
        <authorList>
            <consortium name="EnsemblMetazoa"/>
        </authorList>
    </citation>
    <scope>IDENTIFICATION</scope>
</reference>
<dbReference type="GO" id="GO:0005634">
    <property type="term" value="C:nucleus"/>
    <property type="evidence" value="ECO:0007669"/>
    <property type="project" value="UniProtKB-SubCell"/>
</dbReference>
<feature type="domain" description="JmjC" evidence="12">
    <location>
        <begin position="176"/>
        <end position="320"/>
    </location>
</feature>
<feature type="compositionally biased region" description="Polar residues" evidence="10">
    <location>
        <begin position="450"/>
        <end position="471"/>
    </location>
</feature>
<dbReference type="Pfam" id="PF02373">
    <property type="entry name" value="JmjC"/>
    <property type="match status" value="1"/>
</dbReference>
<dbReference type="EnsemblMetazoa" id="XM_014389487.2">
    <property type="protein sequence ID" value="XP_014244973.1"/>
    <property type="gene ID" value="LOC106664092"/>
</dbReference>
<feature type="compositionally biased region" description="Basic and acidic residues" evidence="10">
    <location>
        <begin position="472"/>
        <end position="482"/>
    </location>
</feature>
<dbReference type="Pfam" id="PF17811">
    <property type="entry name" value="JHD"/>
    <property type="match status" value="1"/>
</dbReference>
<keyword evidence="5" id="KW-0560">Oxidoreductase</keyword>
<dbReference type="AlphaFoldDB" id="A0A8I6TEX9"/>
<feature type="chain" id="PRO_5035141698" description="JmjC domain-containing protein" evidence="11">
    <location>
        <begin position="18"/>
        <end position="771"/>
    </location>
</feature>
<evidence type="ECO:0000313" key="14">
    <source>
        <dbReference type="Proteomes" id="UP000494040"/>
    </source>
</evidence>
<evidence type="ECO:0000256" key="7">
    <source>
        <dbReference type="ARBA" id="ARBA00023015"/>
    </source>
</evidence>